<reference evidence="1 2" key="1">
    <citation type="submission" date="2018-05" db="EMBL/GenBank/DDBJ databases">
        <title>Rhodobacteraceae gen. nov., sp. nov. isolated from sea water.</title>
        <authorList>
            <person name="Ren Y."/>
        </authorList>
    </citation>
    <scope>NUCLEOTIDE SEQUENCE [LARGE SCALE GENOMIC DNA]</scope>
    <source>
        <strain evidence="1 2">TG-679</strain>
    </source>
</reference>
<dbReference type="GO" id="GO:0019634">
    <property type="term" value="P:organic phosphonate metabolic process"/>
    <property type="evidence" value="ECO:0007669"/>
    <property type="project" value="InterPro"/>
</dbReference>
<evidence type="ECO:0000313" key="1">
    <source>
        <dbReference type="EMBL" id="PWR04459.1"/>
    </source>
</evidence>
<evidence type="ECO:0000313" key="2">
    <source>
        <dbReference type="Proteomes" id="UP000245680"/>
    </source>
</evidence>
<comment type="caution">
    <text evidence="1">The sequence shown here is derived from an EMBL/GenBank/DDBJ whole genome shotgun (WGS) entry which is preliminary data.</text>
</comment>
<keyword evidence="2" id="KW-1185">Reference proteome</keyword>
<proteinExistence type="predicted"/>
<accession>A0A2V2LQG5</accession>
<dbReference type="NCBIfam" id="TIGR03293">
    <property type="entry name" value="PhnG_redo"/>
    <property type="match status" value="1"/>
</dbReference>
<dbReference type="Pfam" id="PF06754">
    <property type="entry name" value="PhnG"/>
    <property type="match status" value="1"/>
</dbReference>
<sequence>MGEIEKRKGWMGLLARAPTARLAALWQGFGLEPEHTLLRPPEIGAVMVRGRAGATGAPFNLGEMTVTRCSTRLACGAVGHGYVQGRDKAHARTAALIDALMQTPCADALSAAVLDPLAAELDLTRSRRAARAAATKVDFFTLVRGED</sequence>
<dbReference type="Proteomes" id="UP000245680">
    <property type="component" value="Unassembled WGS sequence"/>
</dbReference>
<gene>
    <name evidence="1" type="primary">phnG</name>
    <name evidence="1" type="ORF">DKT77_00380</name>
</gene>
<dbReference type="EMBL" id="QGKU01000003">
    <property type="protein sequence ID" value="PWR04459.1"/>
    <property type="molecule type" value="Genomic_DNA"/>
</dbReference>
<dbReference type="RefSeq" id="WP_109809761.1">
    <property type="nucleotide sequence ID" value="NZ_QGKU01000003.1"/>
</dbReference>
<dbReference type="InterPro" id="IPR009609">
    <property type="entry name" value="Phosphonate_metab_PhnG"/>
</dbReference>
<dbReference type="OrthoDB" id="530475at2"/>
<dbReference type="GO" id="GO:0015716">
    <property type="term" value="P:organic phosphonate transport"/>
    <property type="evidence" value="ECO:0007669"/>
    <property type="project" value="InterPro"/>
</dbReference>
<protein>
    <submittedName>
        <fullName evidence="1">Phosphonate C-P lyase system protein PhnG</fullName>
    </submittedName>
</protein>
<dbReference type="GO" id="GO:0016829">
    <property type="term" value="F:lyase activity"/>
    <property type="evidence" value="ECO:0007669"/>
    <property type="project" value="UniProtKB-KW"/>
</dbReference>
<name>A0A2V2LQG5_9RHOB</name>
<organism evidence="1 2">
    <name type="scientific">Meridianimarinicoccus roseus</name>
    <dbReference type="NCBI Taxonomy" id="2072018"/>
    <lineage>
        <taxon>Bacteria</taxon>
        <taxon>Pseudomonadati</taxon>
        <taxon>Pseudomonadota</taxon>
        <taxon>Alphaproteobacteria</taxon>
        <taxon>Rhodobacterales</taxon>
        <taxon>Paracoccaceae</taxon>
        <taxon>Meridianimarinicoccus</taxon>
    </lineage>
</organism>
<keyword evidence="1" id="KW-0456">Lyase</keyword>
<dbReference type="AlphaFoldDB" id="A0A2V2LQG5"/>